<dbReference type="GO" id="GO:0005829">
    <property type="term" value="C:cytosol"/>
    <property type="evidence" value="ECO:0007669"/>
    <property type="project" value="TreeGrafter"/>
</dbReference>
<dbReference type="InterPro" id="IPR006645">
    <property type="entry name" value="NGN-like_dom"/>
</dbReference>
<dbReference type="GO" id="GO:0031564">
    <property type="term" value="P:transcription antitermination"/>
    <property type="evidence" value="ECO:0007669"/>
    <property type="project" value="UniProtKB-UniRule"/>
</dbReference>
<evidence type="ECO:0000313" key="11">
    <source>
        <dbReference type="Proteomes" id="UP000520814"/>
    </source>
</evidence>
<dbReference type="InterPro" id="IPR043425">
    <property type="entry name" value="NusG-like"/>
</dbReference>
<dbReference type="GO" id="GO:0006354">
    <property type="term" value="P:DNA-templated transcription elongation"/>
    <property type="evidence" value="ECO:0007669"/>
    <property type="project" value="UniProtKB-UniRule"/>
</dbReference>
<dbReference type="InterPro" id="IPR001062">
    <property type="entry name" value="Transcrpt_antiterm_NusG"/>
</dbReference>
<evidence type="ECO:0000259" key="8">
    <source>
        <dbReference type="SMART" id="SM00738"/>
    </source>
</evidence>
<sequence>MQRHWYAVHTYSGHEMKVKMTIEKRAETMGLRQKLFRILVPTDTETRNRGGKKTEYKRKVFPGYVLIDMVLDDDTWYLIKSTTGVTGFVSSGNKPVPLQDKEVRDILDALDPNNAASRPKKIWEKNQVVRVNSGPFADFTGKIEEVNDQKEKVKVMISLFGRDTPVELDFNQIEKI</sequence>
<feature type="domain" description="NusG-like N-terminal" evidence="8">
    <location>
        <begin position="2"/>
        <end position="110"/>
    </location>
</feature>
<name>A0A7W9SL92_ARMRO</name>
<accession>A0A7W9SL92</accession>
<dbReference type="PRINTS" id="PR00338">
    <property type="entry name" value="NUSGTNSCPFCT"/>
</dbReference>
<dbReference type="InterPro" id="IPR005824">
    <property type="entry name" value="KOW"/>
</dbReference>
<dbReference type="HAMAP" id="MF_00948">
    <property type="entry name" value="NusG"/>
    <property type="match status" value="1"/>
</dbReference>
<dbReference type="PROSITE" id="PS01014">
    <property type="entry name" value="NUSG"/>
    <property type="match status" value="1"/>
</dbReference>
<dbReference type="Pfam" id="PF02357">
    <property type="entry name" value="NusG"/>
    <property type="match status" value="1"/>
</dbReference>
<keyword evidence="3 5" id="KW-0805">Transcription regulation</keyword>
<dbReference type="CDD" id="cd06091">
    <property type="entry name" value="KOW_NusG"/>
    <property type="match status" value="1"/>
</dbReference>
<evidence type="ECO:0000256" key="5">
    <source>
        <dbReference type="HAMAP-Rule" id="MF_00948"/>
    </source>
</evidence>
<evidence type="ECO:0000256" key="3">
    <source>
        <dbReference type="ARBA" id="ARBA00023015"/>
    </source>
</evidence>
<dbReference type="AlphaFoldDB" id="A0A7W9SL92"/>
<dbReference type="InterPro" id="IPR047050">
    <property type="entry name" value="NGN"/>
</dbReference>
<evidence type="ECO:0000259" key="9">
    <source>
        <dbReference type="SMART" id="SM00739"/>
    </source>
</evidence>
<dbReference type="Gene3D" id="3.30.70.940">
    <property type="entry name" value="NusG, N-terminal domain"/>
    <property type="match status" value="1"/>
</dbReference>
<dbReference type="PANTHER" id="PTHR30265">
    <property type="entry name" value="RHO-INTERACTING TRANSCRIPTION TERMINATION FACTOR NUSG"/>
    <property type="match status" value="1"/>
</dbReference>
<dbReference type="InterPro" id="IPR036735">
    <property type="entry name" value="NGN_dom_sf"/>
</dbReference>
<evidence type="ECO:0000256" key="1">
    <source>
        <dbReference type="ARBA" id="ARBA00022472"/>
    </source>
</evidence>
<dbReference type="NCBIfam" id="TIGR00922">
    <property type="entry name" value="nusG"/>
    <property type="match status" value="1"/>
</dbReference>
<dbReference type="SMART" id="SM00738">
    <property type="entry name" value="NGN"/>
    <property type="match status" value="1"/>
</dbReference>
<dbReference type="PANTHER" id="PTHR30265:SF2">
    <property type="entry name" value="TRANSCRIPTION TERMINATION_ANTITERMINATION PROTEIN NUSG"/>
    <property type="match status" value="1"/>
</dbReference>
<dbReference type="EMBL" id="JACHGW010000001">
    <property type="protein sequence ID" value="MBB6048696.1"/>
    <property type="molecule type" value="Genomic_DNA"/>
</dbReference>
<dbReference type="SUPFAM" id="SSF50104">
    <property type="entry name" value="Translation proteins SH3-like domain"/>
    <property type="match status" value="1"/>
</dbReference>
<dbReference type="CDD" id="cd09891">
    <property type="entry name" value="NGN_Bact_1"/>
    <property type="match status" value="1"/>
</dbReference>
<dbReference type="InterPro" id="IPR014722">
    <property type="entry name" value="Rib_uL2_dom2"/>
</dbReference>
<dbReference type="InterPro" id="IPR015869">
    <property type="entry name" value="Transcrpt_antiterm_NusG_bac_CS"/>
</dbReference>
<gene>
    <name evidence="5" type="primary">nusG</name>
    <name evidence="10" type="ORF">HNQ39_000458</name>
</gene>
<dbReference type="GO" id="GO:0006353">
    <property type="term" value="P:DNA-templated transcription termination"/>
    <property type="evidence" value="ECO:0007669"/>
    <property type="project" value="UniProtKB-UniRule"/>
</dbReference>
<dbReference type="Pfam" id="PF00467">
    <property type="entry name" value="KOW"/>
    <property type="match status" value="1"/>
</dbReference>
<dbReference type="GO" id="GO:0032784">
    <property type="term" value="P:regulation of DNA-templated transcription elongation"/>
    <property type="evidence" value="ECO:0007669"/>
    <property type="project" value="InterPro"/>
</dbReference>
<dbReference type="Proteomes" id="UP000520814">
    <property type="component" value="Unassembled WGS sequence"/>
</dbReference>
<comment type="similarity">
    <text evidence="5 7">Belongs to the NusG family.</text>
</comment>
<keyword evidence="1 5" id="KW-0806">Transcription termination</keyword>
<comment type="function">
    <text evidence="5 7">Participates in transcription elongation, termination and antitermination.</text>
</comment>
<dbReference type="SUPFAM" id="SSF82679">
    <property type="entry name" value="N-utilization substance G protein NusG, N-terminal domain"/>
    <property type="match status" value="1"/>
</dbReference>
<evidence type="ECO:0000256" key="2">
    <source>
        <dbReference type="ARBA" id="ARBA00022814"/>
    </source>
</evidence>
<proteinExistence type="inferred from homology"/>
<organism evidence="10 11">
    <name type="scientific">Armatimonas rosea</name>
    <dbReference type="NCBI Taxonomy" id="685828"/>
    <lineage>
        <taxon>Bacteria</taxon>
        <taxon>Bacillati</taxon>
        <taxon>Armatimonadota</taxon>
        <taxon>Armatimonadia</taxon>
        <taxon>Armatimonadales</taxon>
        <taxon>Armatimonadaceae</taxon>
        <taxon>Armatimonas</taxon>
    </lineage>
</organism>
<reference evidence="10 11" key="1">
    <citation type="submission" date="2020-08" db="EMBL/GenBank/DDBJ databases">
        <title>Genomic Encyclopedia of Type Strains, Phase IV (KMG-IV): sequencing the most valuable type-strain genomes for metagenomic binning, comparative biology and taxonomic classification.</title>
        <authorList>
            <person name="Goeker M."/>
        </authorList>
    </citation>
    <scope>NUCLEOTIDE SEQUENCE [LARGE SCALE GENOMIC DNA]</scope>
    <source>
        <strain evidence="10 11">DSM 23562</strain>
    </source>
</reference>
<dbReference type="SMART" id="SM00739">
    <property type="entry name" value="KOW"/>
    <property type="match status" value="1"/>
</dbReference>
<protein>
    <recommendedName>
        <fullName evidence="5 6">Transcription termination/antitermination protein NusG</fullName>
    </recommendedName>
</protein>
<dbReference type="RefSeq" id="WP_184192331.1">
    <property type="nucleotide sequence ID" value="NZ_JACHGW010000001.1"/>
</dbReference>
<keyword evidence="11" id="KW-1185">Reference proteome</keyword>
<keyword evidence="4 5" id="KW-0804">Transcription</keyword>
<evidence type="ECO:0000256" key="6">
    <source>
        <dbReference type="NCBIfam" id="TIGR00922"/>
    </source>
</evidence>
<comment type="caution">
    <text evidence="10">The sequence shown here is derived from an EMBL/GenBank/DDBJ whole genome shotgun (WGS) entry which is preliminary data.</text>
</comment>
<evidence type="ECO:0000256" key="7">
    <source>
        <dbReference type="RuleBase" id="RU000538"/>
    </source>
</evidence>
<dbReference type="Gene3D" id="2.30.30.30">
    <property type="match status" value="1"/>
</dbReference>
<evidence type="ECO:0000313" key="10">
    <source>
        <dbReference type="EMBL" id="MBB6048696.1"/>
    </source>
</evidence>
<evidence type="ECO:0000256" key="4">
    <source>
        <dbReference type="ARBA" id="ARBA00023163"/>
    </source>
</evidence>
<dbReference type="FunFam" id="2.30.30.30:FF:000002">
    <property type="entry name" value="Transcription termination/antitermination factor NusG"/>
    <property type="match status" value="1"/>
</dbReference>
<feature type="domain" description="KOW" evidence="9">
    <location>
        <begin position="122"/>
        <end position="149"/>
    </location>
</feature>
<keyword evidence="2 5" id="KW-0889">Transcription antitermination</keyword>
<dbReference type="InterPro" id="IPR008991">
    <property type="entry name" value="Translation_prot_SH3-like_sf"/>
</dbReference>